<evidence type="ECO:0000313" key="2">
    <source>
        <dbReference type="Proteomes" id="UP001174909"/>
    </source>
</evidence>
<accession>A0AA35SJP2</accession>
<comment type="caution">
    <text evidence="1">The sequence shown here is derived from an EMBL/GenBank/DDBJ whole genome shotgun (WGS) entry which is preliminary data.</text>
</comment>
<keyword evidence="2" id="KW-1185">Reference proteome</keyword>
<dbReference type="AlphaFoldDB" id="A0AA35SJP2"/>
<gene>
    <name evidence="1" type="ORF">GBAR_LOCUS17144</name>
</gene>
<name>A0AA35SJP2_GEOBA</name>
<dbReference type="Proteomes" id="UP001174909">
    <property type="component" value="Unassembled WGS sequence"/>
</dbReference>
<evidence type="ECO:0000313" key="1">
    <source>
        <dbReference type="EMBL" id="CAI8030227.1"/>
    </source>
</evidence>
<dbReference type="EMBL" id="CASHTH010002465">
    <property type="protein sequence ID" value="CAI8030227.1"/>
    <property type="molecule type" value="Genomic_DNA"/>
</dbReference>
<proteinExistence type="predicted"/>
<organism evidence="1 2">
    <name type="scientific">Geodia barretti</name>
    <name type="common">Barrett's horny sponge</name>
    <dbReference type="NCBI Taxonomy" id="519541"/>
    <lineage>
        <taxon>Eukaryota</taxon>
        <taxon>Metazoa</taxon>
        <taxon>Porifera</taxon>
        <taxon>Demospongiae</taxon>
        <taxon>Heteroscleromorpha</taxon>
        <taxon>Tetractinellida</taxon>
        <taxon>Astrophorina</taxon>
        <taxon>Geodiidae</taxon>
        <taxon>Geodia</taxon>
    </lineage>
</organism>
<protein>
    <submittedName>
        <fullName evidence="1">Uncharacterized protein</fullName>
    </submittedName>
</protein>
<reference evidence="1" key="1">
    <citation type="submission" date="2023-03" db="EMBL/GenBank/DDBJ databases">
        <authorList>
            <person name="Steffen K."/>
            <person name="Cardenas P."/>
        </authorList>
    </citation>
    <scope>NUCLEOTIDE SEQUENCE</scope>
</reference>
<sequence length="139" mass="15056">MTSAGPGYNALLDVRTELVDKLVTCRADPNVLIVKAKDRGMIGSIQASAAVAPGSESGREKAEQLVNQILEATKTDDTKVEEFAQLLEENSLGEVAAFLRGKPTEHPLYRTATCHFESRSNVYQVMVTETARRSSSLSA</sequence>